<evidence type="ECO:0000313" key="1">
    <source>
        <dbReference type="EMBL" id="KAJ3541453.1"/>
    </source>
</evidence>
<dbReference type="Proteomes" id="UP001148629">
    <property type="component" value="Unassembled WGS sequence"/>
</dbReference>
<name>A0ACC1SK75_9HYPO</name>
<proteinExistence type="predicted"/>
<accession>A0ACC1SK75</accession>
<sequence length="796" mass="85902">MRAFSSFTRVRQGQKVICPGLQHFRGLATVGAVTSRARLSRFEQDQYIDYADIVNKIRLGRRVAGRPLTYAEKILLAYTDNVEDEPLQRGKTQLKLRPRRIACQDATAQMALIQFLSAGLDSAAVPTTIHCDHLIVGKSGQDEDLPNALGAHKEVYEFMSSAAKRFNMGFWKPGAGIIHQTVLENYAFPGGMMVGTDSHTPNAGGMGMIAIGVGGADAVDVMAGLPFEMKAPHVIGVRLLGQLSGWATPKDVINELASILTVKGGTGSIVEFFGDGVQTLSATGMASITNMGAETGATTSIFPYSEAMSSYLEATGRHEIAEAVKFAAPELQADQGAEYDRIIEIDLSSLEPRINGPFTPDLSTPISKFSDAVASESWPSNLTAGLIGSCTNSSFQDMTRAAAIARQALDAGLKPKMPLLISPGSEKTRQTLQDSGVLAVFKELESILLTNACGPCCGSWDRQDMKKGTQNSIITSYNRNFTGRLDGNPATHIFLASPEMVMAKIFSDDLGFNPVTDTITTDDGKEFKFELPTGDALPLNGFSDADYVYTSPPSTGRESVEVQIADSSERLQRLSPFPPGLTSDAENCVILIKAQGKCTTDHITPAGPWFRFRGHLDNISNNTLIGAVNAENGKVNTVTNWLTGESGAVPQTARAYKQASQPWVVIGDHNYGEGSSREHAALQPRHLGCVAIIARSFARIHETNLKKQGVLALTFSNEEDYSRVNSSDRISIHGVADLEPGKTLTLRVIPTTGEGQEWTTQVRHTMTLEEIEYFRAGSALNLMANRKKSAQSSAIL</sequence>
<organism evidence="1 2">
    <name type="scientific">Fusarium decemcellulare</name>
    <dbReference type="NCBI Taxonomy" id="57161"/>
    <lineage>
        <taxon>Eukaryota</taxon>
        <taxon>Fungi</taxon>
        <taxon>Dikarya</taxon>
        <taxon>Ascomycota</taxon>
        <taxon>Pezizomycotina</taxon>
        <taxon>Sordariomycetes</taxon>
        <taxon>Hypocreomycetidae</taxon>
        <taxon>Hypocreales</taxon>
        <taxon>Nectriaceae</taxon>
        <taxon>Fusarium</taxon>
        <taxon>Fusarium decemcellulare species complex</taxon>
    </lineage>
</organism>
<comment type="caution">
    <text evidence="1">The sequence shown here is derived from an EMBL/GenBank/DDBJ whole genome shotgun (WGS) entry which is preliminary data.</text>
</comment>
<dbReference type="EMBL" id="JANRMS010000351">
    <property type="protein sequence ID" value="KAJ3541453.1"/>
    <property type="molecule type" value="Genomic_DNA"/>
</dbReference>
<gene>
    <name evidence="1" type="ORF">NM208_g4608</name>
</gene>
<keyword evidence="2" id="KW-1185">Reference proteome</keyword>
<protein>
    <submittedName>
        <fullName evidence="1">Uncharacterized protein</fullName>
    </submittedName>
</protein>
<evidence type="ECO:0000313" key="2">
    <source>
        <dbReference type="Proteomes" id="UP001148629"/>
    </source>
</evidence>
<reference evidence="1" key="1">
    <citation type="submission" date="2022-08" db="EMBL/GenBank/DDBJ databases">
        <title>Genome Sequence of Fusarium decemcellulare.</title>
        <authorList>
            <person name="Buettner E."/>
        </authorList>
    </citation>
    <scope>NUCLEOTIDE SEQUENCE</scope>
    <source>
        <strain evidence="1">Babe19</strain>
    </source>
</reference>